<gene>
    <name evidence="2" type="ORF">K490DRAFT_54163</name>
</gene>
<feature type="compositionally biased region" description="Basic and acidic residues" evidence="1">
    <location>
        <begin position="87"/>
        <end position="123"/>
    </location>
</feature>
<organism evidence="2 3">
    <name type="scientific">Saccharata proteae CBS 121410</name>
    <dbReference type="NCBI Taxonomy" id="1314787"/>
    <lineage>
        <taxon>Eukaryota</taxon>
        <taxon>Fungi</taxon>
        <taxon>Dikarya</taxon>
        <taxon>Ascomycota</taxon>
        <taxon>Pezizomycotina</taxon>
        <taxon>Dothideomycetes</taxon>
        <taxon>Dothideomycetes incertae sedis</taxon>
        <taxon>Botryosphaeriales</taxon>
        <taxon>Saccharataceae</taxon>
        <taxon>Saccharata</taxon>
    </lineage>
</organism>
<reference evidence="2" key="1">
    <citation type="journal article" date="2020" name="Stud. Mycol.">
        <title>101 Dothideomycetes genomes: a test case for predicting lifestyles and emergence of pathogens.</title>
        <authorList>
            <person name="Haridas S."/>
            <person name="Albert R."/>
            <person name="Binder M."/>
            <person name="Bloem J."/>
            <person name="Labutti K."/>
            <person name="Salamov A."/>
            <person name="Andreopoulos B."/>
            <person name="Baker S."/>
            <person name="Barry K."/>
            <person name="Bills G."/>
            <person name="Bluhm B."/>
            <person name="Cannon C."/>
            <person name="Castanera R."/>
            <person name="Culley D."/>
            <person name="Daum C."/>
            <person name="Ezra D."/>
            <person name="Gonzalez J."/>
            <person name="Henrissat B."/>
            <person name="Kuo A."/>
            <person name="Liang C."/>
            <person name="Lipzen A."/>
            <person name="Lutzoni F."/>
            <person name="Magnuson J."/>
            <person name="Mondo S."/>
            <person name="Nolan M."/>
            <person name="Ohm R."/>
            <person name="Pangilinan J."/>
            <person name="Park H.-J."/>
            <person name="Ramirez L."/>
            <person name="Alfaro M."/>
            <person name="Sun H."/>
            <person name="Tritt A."/>
            <person name="Yoshinaga Y."/>
            <person name="Zwiers L.-H."/>
            <person name="Turgeon B."/>
            <person name="Goodwin S."/>
            <person name="Spatafora J."/>
            <person name="Crous P."/>
            <person name="Grigoriev I."/>
        </authorList>
    </citation>
    <scope>NUCLEOTIDE SEQUENCE</scope>
    <source>
        <strain evidence="2">CBS 121410</strain>
    </source>
</reference>
<dbReference type="Proteomes" id="UP000799776">
    <property type="component" value="Unassembled WGS sequence"/>
</dbReference>
<comment type="caution">
    <text evidence="2">The sequence shown here is derived from an EMBL/GenBank/DDBJ whole genome shotgun (WGS) entry which is preliminary data.</text>
</comment>
<evidence type="ECO:0000256" key="1">
    <source>
        <dbReference type="SAM" id="MobiDB-lite"/>
    </source>
</evidence>
<dbReference type="AlphaFoldDB" id="A0A9P4LZM9"/>
<dbReference type="EMBL" id="ML978712">
    <property type="protein sequence ID" value="KAF2091270.1"/>
    <property type="molecule type" value="Genomic_DNA"/>
</dbReference>
<feature type="region of interest" description="Disordered" evidence="1">
    <location>
        <begin position="62"/>
        <end position="126"/>
    </location>
</feature>
<evidence type="ECO:0000313" key="3">
    <source>
        <dbReference type="Proteomes" id="UP000799776"/>
    </source>
</evidence>
<evidence type="ECO:0000313" key="2">
    <source>
        <dbReference type="EMBL" id="KAF2091270.1"/>
    </source>
</evidence>
<feature type="compositionally biased region" description="Polar residues" evidence="1">
    <location>
        <begin position="64"/>
        <end position="75"/>
    </location>
</feature>
<protein>
    <submittedName>
        <fullName evidence="2">Uncharacterized protein</fullName>
    </submittedName>
</protein>
<sequence>MLSSKIVKSLACMRVAAEALRAEFIHHPDALGALGARIKSTSSSSMLHSGPAVATFNAFRPSSRLANSNSGQSPVQDGKPGSAGSDKSNEVPKKETAKKKDGAGGKKKGGNGDEGKKQPAKDSDADDDGSCLYGFNIFADANQMLAPYA</sequence>
<proteinExistence type="predicted"/>
<name>A0A9P4LZM9_9PEZI</name>
<keyword evidence="3" id="KW-1185">Reference proteome</keyword>
<accession>A0A9P4LZM9</accession>